<feature type="compositionally biased region" description="Basic residues" evidence="1">
    <location>
        <begin position="310"/>
        <end position="320"/>
    </location>
</feature>
<dbReference type="EMBL" id="JADNYJ010000008">
    <property type="protein sequence ID" value="KAF8909803.1"/>
    <property type="molecule type" value="Genomic_DNA"/>
</dbReference>
<reference evidence="2" key="1">
    <citation type="submission" date="2020-11" db="EMBL/GenBank/DDBJ databases">
        <authorList>
            <consortium name="DOE Joint Genome Institute"/>
            <person name="Ahrendt S."/>
            <person name="Riley R."/>
            <person name="Andreopoulos W."/>
            <person name="LaButti K."/>
            <person name="Pangilinan J."/>
            <person name="Ruiz-duenas F.J."/>
            <person name="Barrasa J.M."/>
            <person name="Sanchez-Garcia M."/>
            <person name="Camarero S."/>
            <person name="Miyauchi S."/>
            <person name="Serrano A."/>
            <person name="Linde D."/>
            <person name="Babiker R."/>
            <person name="Drula E."/>
            <person name="Ayuso-Fernandez I."/>
            <person name="Pacheco R."/>
            <person name="Padilla G."/>
            <person name="Ferreira P."/>
            <person name="Barriuso J."/>
            <person name="Kellner H."/>
            <person name="Castanera R."/>
            <person name="Alfaro M."/>
            <person name="Ramirez L."/>
            <person name="Pisabarro A.G."/>
            <person name="Kuo A."/>
            <person name="Tritt A."/>
            <person name="Lipzen A."/>
            <person name="He G."/>
            <person name="Yan M."/>
            <person name="Ng V."/>
            <person name="Cullen D."/>
            <person name="Martin F."/>
            <person name="Rosso M.-N."/>
            <person name="Henrissat B."/>
            <person name="Hibbett D."/>
            <person name="Martinez A.T."/>
            <person name="Grigoriev I.V."/>
        </authorList>
    </citation>
    <scope>NUCLEOTIDE SEQUENCE</scope>
    <source>
        <strain evidence="2">AH 44721</strain>
    </source>
</reference>
<keyword evidence="3" id="KW-1185">Reference proteome</keyword>
<feature type="region of interest" description="Disordered" evidence="1">
    <location>
        <begin position="96"/>
        <end position="140"/>
    </location>
</feature>
<dbReference type="AlphaFoldDB" id="A0A9P5TSQ6"/>
<gene>
    <name evidence="2" type="ORF">CPB84DRAFT_1444952</name>
</gene>
<feature type="region of interest" description="Disordered" evidence="1">
    <location>
        <begin position="35"/>
        <end position="56"/>
    </location>
</feature>
<evidence type="ECO:0000313" key="3">
    <source>
        <dbReference type="Proteomes" id="UP000724874"/>
    </source>
</evidence>
<feature type="region of interest" description="Disordered" evidence="1">
    <location>
        <begin position="204"/>
        <end position="233"/>
    </location>
</feature>
<sequence length="330" mass="37416">MLAGQFQARQFLSLLPKPLQCHTPLLKKPAITDVVGADEEESASEPKELEPFSLLRPGAARPSLALRQKEQELATEKESNSEPAPIPVVVIDTAAAEEDEDGNQPEPEVKARGARGRPRMLRAPKAKAQAKEIVSPADEEAQESEEVGKFLPFVKMKLSALRASSLFAPYPHFLPFPYLHFLPFIECRLWGHTNIRILLISFKPNQSPPPQNQPRESSQRLPQPNQDPGRLPDHLPLSICLQQNLLHHSQDRRGDNVPRHLSLVGAQKKTLKQNLNRLQHVQAVRGKRERILLSLRSLPLSSPSKGKDERRRRRRNPRQRLKCLKRSQLW</sequence>
<feature type="region of interest" description="Disordered" evidence="1">
    <location>
        <begin position="296"/>
        <end position="320"/>
    </location>
</feature>
<evidence type="ECO:0000256" key="1">
    <source>
        <dbReference type="SAM" id="MobiDB-lite"/>
    </source>
</evidence>
<comment type="caution">
    <text evidence="2">The sequence shown here is derived from an EMBL/GenBank/DDBJ whole genome shotgun (WGS) entry which is preliminary data.</text>
</comment>
<evidence type="ECO:0000313" key="2">
    <source>
        <dbReference type="EMBL" id="KAF8909803.1"/>
    </source>
</evidence>
<organism evidence="2 3">
    <name type="scientific">Gymnopilus junonius</name>
    <name type="common">Spectacular rustgill mushroom</name>
    <name type="synonym">Gymnopilus spectabilis subsp. junonius</name>
    <dbReference type="NCBI Taxonomy" id="109634"/>
    <lineage>
        <taxon>Eukaryota</taxon>
        <taxon>Fungi</taxon>
        <taxon>Dikarya</taxon>
        <taxon>Basidiomycota</taxon>
        <taxon>Agaricomycotina</taxon>
        <taxon>Agaricomycetes</taxon>
        <taxon>Agaricomycetidae</taxon>
        <taxon>Agaricales</taxon>
        <taxon>Agaricineae</taxon>
        <taxon>Hymenogastraceae</taxon>
        <taxon>Gymnopilus</taxon>
    </lineage>
</organism>
<proteinExistence type="predicted"/>
<name>A0A9P5TSQ6_GYMJU</name>
<dbReference type="Proteomes" id="UP000724874">
    <property type="component" value="Unassembled WGS sequence"/>
</dbReference>
<accession>A0A9P5TSQ6</accession>
<feature type="compositionally biased region" description="Basic residues" evidence="1">
    <location>
        <begin position="112"/>
        <end position="125"/>
    </location>
</feature>
<protein>
    <submittedName>
        <fullName evidence="2">Uncharacterized protein</fullName>
    </submittedName>
</protein>